<name>A0AAE1ZA15_SCHME</name>
<dbReference type="PROSITE" id="PS51420">
    <property type="entry name" value="RHO"/>
    <property type="match status" value="1"/>
</dbReference>
<evidence type="ECO:0000256" key="1">
    <source>
        <dbReference type="ARBA" id="ARBA00022741"/>
    </source>
</evidence>
<reference evidence="3" key="1">
    <citation type="submission" date="2022-04" db="EMBL/GenBank/DDBJ databases">
        <authorList>
            <person name="Xu L."/>
            <person name="Lv Z."/>
        </authorList>
    </citation>
    <scope>NUCLEOTIDE SEQUENCE</scope>
    <source>
        <strain evidence="3">LV_2022a</strain>
    </source>
</reference>
<dbReference type="GO" id="GO:0007165">
    <property type="term" value="P:signal transduction"/>
    <property type="evidence" value="ECO:0007669"/>
    <property type="project" value="InterPro"/>
</dbReference>
<dbReference type="InterPro" id="IPR027417">
    <property type="entry name" value="P-loop_NTPase"/>
</dbReference>
<dbReference type="SMART" id="SM00174">
    <property type="entry name" value="RHO"/>
    <property type="match status" value="1"/>
</dbReference>
<evidence type="ECO:0008006" key="5">
    <source>
        <dbReference type="Google" id="ProtNLM"/>
    </source>
</evidence>
<dbReference type="SMART" id="SM00173">
    <property type="entry name" value="RAS"/>
    <property type="match status" value="1"/>
</dbReference>
<comment type="caution">
    <text evidence="3">The sequence shown here is derived from an EMBL/GenBank/DDBJ whole genome shotgun (WGS) entry which is preliminary data.</text>
</comment>
<dbReference type="SUPFAM" id="SSF52540">
    <property type="entry name" value="P-loop containing nucleoside triphosphate hydrolases"/>
    <property type="match status" value="1"/>
</dbReference>
<accession>A0AAE1ZA15</accession>
<dbReference type="Gene3D" id="3.40.50.300">
    <property type="entry name" value="P-loop containing nucleotide triphosphate hydrolases"/>
    <property type="match status" value="1"/>
</dbReference>
<organism evidence="3 4">
    <name type="scientific">Schistosoma mekongi</name>
    <name type="common">Parasitic worm</name>
    <dbReference type="NCBI Taxonomy" id="38744"/>
    <lineage>
        <taxon>Eukaryota</taxon>
        <taxon>Metazoa</taxon>
        <taxon>Spiralia</taxon>
        <taxon>Lophotrochozoa</taxon>
        <taxon>Platyhelminthes</taxon>
        <taxon>Trematoda</taxon>
        <taxon>Digenea</taxon>
        <taxon>Strigeidida</taxon>
        <taxon>Schistosomatoidea</taxon>
        <taxon>Schistosomatidae</taxon>
        <taxon>Schistosoma</taxon>
    </lineage>
</organism>
<evidence type="ECO:0000313" key="4">
    <source>
        <dbReference type="Proteomes" id="UP001292079"/>
    </source>
</evidence>
<evidence type="ECO:0000256" key="2">
    <source>
        <dbReference type="ARBA" id="ARBA00023134"/>
    </source>
</evidence>
<protein>
    <recommendedName>
        <fullName evidence="5">Small monomeric GTPase</fullName>
    </recommendedName>
</protein>
<dbReference type="NCBIfam" id="TIGR00231">
    <property type="entry name" value="small_GTP"/>
    <property type="match status" value="1"/>
</dbReference>
<dbReference type="CDD" id="cd04139">
    <property type="entry name" value="RalA_RalB"/>
    <property type="match status" value="1"/>
</dbReference>
<dbReference type="EMBL" id="JALJAT010000004">
    <property type="protein sequence ID" value="KAK4470406.1"/>
    <property type="molecule type" value="Genomic_DNA"/>
</dbReference>
<dbReference type="Proteomes" id="UP001292079">
    <property type="component" value="Unassembled WGS sequence"/>
</dbReference>
<gene>
    <name evidence="3" type="ORF">MN116_005963</name>
</gene>
<dbReference type="GO" id="GO:0003924">
    <property type="term" value="F:GTPase activity"/>
    <property type="evidence" value="ECO:0007669"/>
    <property type="project" value="InterPro"/>
</dbReference>
<dbReference type="GO" id="GO:0005525">
    <property type="term" value="F:GTP binding"/>
    <property type="evidence" value="ECO:0007669"/>
    <property type="project" value="UniProtKB-KW"/>
</dbReference>
<dbReference type="FunFam" id="3.40.50.300:FF:002309">
    <property type="entry name" value="Ras-related protein Ral-A"/>
    <property type="match status" value="1"/>
</dbReference>
<dbReference type="PROSITE" id="PS51419">
    <property type="entry name" value="RAB"/>
    <property type="match status" value="1"/>
</dbReference>
<dbReference type="PROSITE" id="PS51421">
    <property type="entry name" value="RAS"/>
    <property type="match status" value="1"/>
</dbReference>
<dbReference type="PANTHER" id="PTHR24070">
    <property type="entry name" value="RAS, DI-RAS, AND RHEB FAMILY MEMBERS OF SMALL GTPASE SUPERFAMILY"/>
    <property type="match status" value="1"/>
</dbReference>
<keyword evidence="1" id="KW-0547">Nucleotide-binding</keyword>
<sequence>MRQLHVFKVAMIGTGGVGKSALTLQFMYDEFVEDYEPTKADSYRKTFYVDGEQIQLDILDTAGQERYSGVSDTYIRSSDGFLLVYSVDDEESVTSLNEFYEHIVRVKNDDQVPLIVVANKCDLAGPHSKKCTDEGTNFAMHYKVQHVQTSAKTCFNVEKIFTEICREIRRSQLKNASFPKQMQKHKRRRKCSIL</sequence>
<dbReference type="Pfam" id="PF00071">
    <property type="entry name" value="Ras"/>
    <property type="match status" value="1"/>
</dbReference>
<keyword evidence="4" id="KW-1185">Reference proteome</keyword>
<proteinExistence type="predicted"/>
<keyword evidence="2" id="KW-0342">GTP-binding</keyword>
<dbReference type="SMART" id="SM00175">
    <property type="entry name" value="RAB"/>
    <property type="match status" value="1"/>
</dbReference>
<dbReference type="InterPro" id="IPR005225">
    <property type="entry name" value="Small_GTP-bd"/>
</dbReference>
<evidence type="ECO:0000313" key="3">
    <source>
        <dbReference type="EMBL" id="KAK4470406.1"/>
    </source>
</evidence>
<dbReference type="GO" id="GO:0016020">
    <property type="term" value="C:membrane"/>
    <property type="evidence" value="ECO:0007669"/>
    <property type="project" value="InterPro"/>
</dbReference>
<dbReference type="InterPro" id="IPR020849">
    <property type="entry name" value="Small_GTPase_Ras-type"/>
</dbReference>
<dbReference type="InterPro" id="IPR001806">
    <property type="entry name" value="Small_GTPase"/>
</dbReference>
<dbReference type="AlphaFoldDB" id="A0AAE1ZA15"/>
<reference evidence="3" key="2">
    <citation type="journal article" date="2023" name="Infect Dis Poverty">
        <title>Chromosome-scale genome of the human blood fluke Schistosoma mekongi and its implications for public health.</title>
        <authorList>
            <person name="Zhou M."/>
            <person name="Xu L."/>
            <person name="Xu D."/>
            <person name="Chen W."/>
            <person name="Khan J."/>
            <person name="Hu Y."/>
            <person name="Huang H."/>
            <person name="Wei H."/>
            <person name="Zhang Y."/>
            <person name="Chusongsang P."/>
            <person name="Tanasarnprasert K."/>
            <person name="Hu X."/>
            <person name="Limpanont Y."/>
            <person name="Lv Z."/>
        </authorList>
    </citation>
    <scope>NUCLEOTIDE SEQUENCE</scope>
    <source>
        <strain evidence="3">LV_2022a</strain>
    </source>
</reference>
<dbReference type="PRINTS" id="PR00449">
    <property type="entry name" value="RASTRNSFRMNG"/>
</dbReference>